<evidence type="ECO:0000256" key="1">
    <source>
        <dbReference type="SAM" id="SignalP"/>
    </source>
</evidence>
<gene>
    <name evidence="2" type="ORF">TCLT_LOCUS10859</name>
</gene>
<evidence type="ECO:0000313" key="3">
    <source>
        <dbReference type="Proteomes" id="UP000276776"/>
    </source>
</evidence>
<sequence length="177" mass="21259">MTHFITWNEFFQILVLLDITILSHFDVPHRSLKIPDFLSLYIVAVLRSDFYENMKPSSQLESGILYFECTSVAVFFIIRLQMNNIIEARKRLRQKQKDLVVRNMNDDVKFFEQEEERIRIDELRNDVEEHHRPRVKVLNEQFIILIQDILKVLTSSQQQHFAELALQLDFTNFYQPL</sequence>
<dbReference type="Proteomes" id="UP000276776">
    <property type="component" value="Unassembled WGS sequence"/>
</dbReference>
<feature type="chain" id="PRO_5043126770" evidence="1">
    <location>
        <begin position="26"/>
        <end position="177"/>
    </location>
</feature>
<dbReference type="EMBL" id="UYYF01005487">
    <property type="protein sequence ID" value="VDN08577.1"/>
    <property type="molecule type" value="Genomic_DNA"/>
</dbReference>
<evidence type="ECO:0000313" key="2">
    <source>
        <dbReference type="EMBL" id="VDN08577.1"/>
    </source>
</evidence>
<accession>A0A0N5DCF8</accession>
<reference evidence="4" key="1">
    <citation type="submission" date="2017-02" db="UniProtKB">
        <authorList>
            <consortium name="WormBaseParasite"/>
        </authorList>
    </citation>
    <scope>IDENTIFICATION</scope>
</reference>
<proteinExistence type="predicted"/>
<keyword evidence="1" id="KW-0732">Signal</keyword>
<evidence type="ECO:0000313" key="4">
    <source>
        <dbReference type="WBParaSite" id="TCLT_0001088001-mRNA-1"/>
    </source>
</evidence>
<dbReference type="WBParaSite" id="TCLT_0001088001-mRNA-1">
    <property type="protein sequence ID" value="TCLT_0001088001-mRNA-1"/>
    <property type="gene ID" value="TCLT_0001088001"/>
</dbReference>
<name>A0A0N5DCF8_THECL</name>
<feature type="signal peptide" evidence="1">
    <location>
        <begin position="1"/>
        <end position="25"/>
    </location>
</feature>
<keyword evidence="3" id="KW-1185">Reference proteome</keyword>
<reference evidence="2 3" key="2">
    <citation type="submission" date="2018-11" db="EMBL/GenBank/DDBJ databases">
        <authorList>
            <consortium name="Pathogen Informatics"/>
        </authorList>
    </citation>
    <scope>NUCLEOTIDE SEQUENCE [LARGE SCALE GENOMIC DNA]</scope>
</reference>
<organism evidence="4">
    <name type="scientific">Thelazia callipaeda</name>
    <name type="common">Oriental eyeworm</name>
    <name type="synonym">Parasitic nematode</name>
    <dbReference type="NCBI Taxonomy" id="103827"/>
    <lineage>
        <taxon>Eukaryota</taxon>
        <taxon>Metazoa</taxon>
        <taxon>Ecdysozoa</taxon>
        <taxon>Nematoda</taxon>
        <taxon>Chromadorea</taxon>
        <taxon>Rhabditida</taxon>
        <taxon>Spirurina</taxon>
        <taxon>Spiruromorpha</taxon>
        <taxon>Thelazioidea</taxon>
        <taxon>Thelaziidae</taxon>
        <taxon>Thelazia</taxon>
    </lineage>
</organism>
<protein>
    <submittedName>
        <fullName evidence="2 4">Uncharacterized protein</fullName>
    </submittedName>
</protein>
<dbReference type="STRING" id="103827.A0A0N5DCF8"/>
<dbReference type="AlphaFoldDB" id="A0A0N5DCF8"/>